<dbReference type="AlphaFoldDB" id="A0A371X4Y0"/>
<dbReference type="InterPro" id="IPR027417">
    <property type="entry name" value="P-loop_NTPase"/>
</dbReference>
<evidence type="ECO:0000313" key="3">
    <source>
        <dbReference type="Proteomes" id="UP000264310"/>
    </source>
</evidence>
<gene>
    <name evidence="2" type="ORF">DYI37_08075</name>
</gene>
<dbReference type="InterPro" id="IPR038727">
    <property type="entry name" value="NadR/Ttd14_AAA_dom"/>
</dbReference>
<evidence type="ECO:0000259" key="1">
    <source>
        <dbReference type="Pfam" id="PF13521"/>
    </source>
</evidence>
<dbReference type="Proteomes" id="UP000264310">
    <property type="component" value="Unassembled WGS sequence"/>
</dbReference>
<name>A0A371X4Y0_9HYPH</name>
<proteinExistence type="predicted"/>
<accession>A0A371X4Y0</accession>
<dbReference type="OrthoDB" id="5638848at2"/>
<evidence type="ECO:0000313" key="2">
    <source>
        <dbReference type="EMBL" id="RFC64286.1"/>
    </source>
</evidence>
<sequence>MAAVLEDGRSSEEGPKRFFVLSGCSGGGKSSIVAALARRGVAVVPEPGRRIVEAAEGPRDPVLPWNDLEIFARAAIAMAKADYEAARSREGPVVFDRSLIDAWAALEAVSGKRMPQEESDRHPYASPALLVPPWPEIWQRDEARRHDFSSACEEYERLLAIHRRLGYQVVIVPKAPVEERVDFCLARIGHSAETALSTRSGDHS</sequence>
<comment type="caution">
    <text evidence="2">The sequence shown here is derived from an EMBL/GenBank/DDBJ whole genome shotgun (WGS) entry which is preliminary data.</text>
</comment>
<dbReference type="Gene3D" id="3.40.50.300">
    <property type="entry name" value="P-loop containing nucleotide triphosphate hydrolases"/>
    <property type="match status" value="1"/>
</dbReference>
<dbReference type="EMBL" id="QURL01000003">
    <property type="protein sequence ID" value="RFC64286.1"/>
    <property type="molecule type" value="Genomic_DNA"/>
</dbReference>
<feature type="domain" description="NadR/Ttd14 AAA" evidence="1">
    <location>
        <begin position="19"/>
        <end position="180"/>
    </location>
</feature>
<protein>
    <submittedName>
        <fullName evidence="2">ATPase</fullName>
    </submittedName>
</protein>
<organism evidence="2 3">
    <name type="scientific">Fulvimarina endophytica</name>
    <dbReference type="NCBI Taxonomy" id="2293836"/>
    <lineage>
        <taxon>Bacteria</taxon>
        <taxon>Pseudomonadati</taxon>
        <taxon>Pseudomonadota</taxon>
        <taxon>Alphaproteobacteria</taxon>
        <taxon>Hyphomicrobiales</taxon>
        <taxon>Aurantimonadaceae</taxon>
        <taxon>Fulvimarina</taxon>
    </lineage>
</organism>
<dbReference type="SUPFAM" id="SSF52540">
    <property type="entry name" value="P-loop containing nucleoside triphosphate hydrolases"/>
    <property type="match status" value="1"/>
</dbReference>
<dbReference type="RefSeq" id="WP_116682701.1">
    <property type="nucleotide sequence ID" value="NZ_QURL01000003.1"/>
</dbReference>
<dbReference type="Pfam" id="PF13521">
    <property type="entry name" value="AAA_28"/>
    <property type="match status" value="1"/>
</dbReference>
<keyword evidence="3" id="KW-1185">Reference proteome</keyword>
<reference evidence="2 3" key="1">
    <citation type="submission" date="2018-08" db="EMBL/GenBank/DDBJ databases">
        <title>Fulvimarina sp. 85, whole genome shotgun sequence.</title>
        <authorList>
            <person name="Tuo L."/>
        </authorList>
    </citation>
    <scope>NUCLEOTIDE SEQUENCE [LARGE SCALE GENOMIC DNA]</scope>
    <source>
        <strain evidence="2 3">85</strain>
    </source>
</reference>